<dbReference type="GO" id="GO:0008899">
    <property type="term" value="F:homoserine O-succinyltransferase activity"/>
    <property type="evidence" value="ECO:0007669"/>
    <property type="project" value="TreeGrafter"/>
</dbReference>
<sequence length="278" mass="31214">MTTAPSDATAAPVRRLAVLNLMPQAEIYLDYMAQVLPAGTDVRWLRVRNHPYRSSDQKILADTHHFYDETTLEDCDALLLTGAAMDLNPDFTAATYWDEVVETLRDADGRVGSIAGVCWGAQVVGKVFFDLEKQHFPAKISGVIEMTNLAPAHPLMRGLDDRYWLPQSRYAQMEPKGFAQAVADGRLVPLDWSEESGHTTVVSADGAYLMLQGHQDYPTERLAEEYFNARKKGQTPPVPVNYDPHRPVNRWRANNRAFFAAWLEQAAARKREPRTAAV</sequence>
<keyword evidence="6" id="KW-1185">Reference proteome</keyword>
<evidence type="ECO:0000256" key="3">
    <source>
        <dbReference type="ARBA" id="ARBA00023315"/>
    </source>
</evidence>
<evidence type="ECO:0000256" key="2">
    <source>
        <dbReference type="ARBA" id="ARBA00022679"/>
    </source>
</evidence>
<accession>A0A918T9C8</accession>
<dbReference type="PANTHER" id="PTHR20919">
    <property type="entry name" value="HOMOSERINE O-SUCCINYLTRANSFERASE"/>
    <property type="match status" value="1"/>
</dbReference>
<keyword evidence="3" id="KW-0012">Acyltransferase</keyword>
<reference evidence="5" key="1">
    <citation type="journal article" date="2014" name="Int. J. Syst. Evol. Microbiol.">
        <title>Complete genome sequence of Corynebacterium casei LMG S-19264T (=DSM 44701T), isolated from a smear-ripened cheese.</title>
        <authorList>
            <consortium name="US DOE Joint Genome Institute (JGI-PGF)"/>
            <person name="Walter F."/>
            <person name="Albersmeier A."/>
            <person name="Kalinowski J."/>
            <person name="Ruckert C."/>
        </authorList>
    </citation>
    <scope>NUCLEOTIDE SEQUENCE</scope>
    <source>
        <strain evidence="5">JCM 4518</strain>
    </source>
</reference>
<dbReference type="GO" id="GO:0008652">
    <property type="term" value="P:amino acid biosynthetic process"/>
    <property type="evidence" value="ECO:0007669"/>
    <property type="project" value="UniProtKB-KW"/>
</dbReference>
<evidence type="ECO:0000256" key="1">
    <source>
        <dbReference type="ARBA" id="ARBA00022605"/>
    </source>
</evidence>
<feature type="active site" description="Acyl-thioester intermediate" evidence="4">
    <location>
        <position position="118"/>
    </location>
</feature>
<dbReference type="EMBL" id="BMUL01000011">
    <property type="protein sequence ID" value="GHA94634.1"/>
    <property type="molecule type" value="Genomic_DNA"/>
</dbReference>
<dbReference type="Gene3D" id="3.40.50.880">
    <property type="match status" value="1"/>
</dbReference>
<name>A0A918T9C8_9ACTN</name>
<dbReference type="RefSeq" id="WP_229849912.1">
    <property type="nucleotide sequence ID" value="NZ_BMUL01000011.1"/>
</dbReference>
<evidence type="ECO:0000256" key="4">
    <source>
        <dbReference type="PIRSR" id="PIRSR000450-1"/>
    </source>
</evidence>
<dbReference type="AlphaFoldDB" id="A0A918T9C8"/>
<proteinExistence type="predicted"/>
<organism evidence="5 6">
    <name type="scientific">Streptomyces termitum</name>
    <dbReference type="NCBI Taxonomy" id="67368"/>
    <lineage>
        <taxon>Bacteria</taxon>
        <taxon>Bacillati</taxon>
        <taxon>Actinomycetota</taxon>
        <taxon>Actinomycetes</taxon>
        <taxon>Kitasatosporales</taxon>
        <taxon>Streptomycetaceae</taxon>
        <taxon>Streptomyces</taxon>
    </lineage>
</organism>
<dbReference type="InterPro" id="IPR029062">
    <property type="entry name" value="Class_I_gatase-like"/>
</dbReference>
<evidence type="ECO:0000313" key="6">
    <source>
        <dbReference type="Proteomes" id="UP000644020"/>
    </source>
</evidence>
<evidence type="ECO:0000313" key="5">
    <source>
        <dbReference type="EMBL" id="GHA94634.1"/>
    </source>
</evidence>
<keyword evidence="1" id="KW-0028">Amino-acid biosynthesis</keyword>
<reference evidence="5" key="2">
    <citation type="submission" date="2020-09" db="EMBL/GenBank/DDBJ databases">
        <authorList>
            <person name="Sun Q."/>
            <person name="Ohkuma M."/>
        </authorList>
    </citation>
    <scope>NUCLEOTIDE SEQUENCE</scope>
    <source>
        <strain evidence="5">JCM 4518</strain>
    </source>
</reference>
<comment type="caution">
    <text evidence="5">The sequence shown here is derived from an EMBL/GenBank/DDBJ whole genome shotgun (WGS) entry which is preliminary data.</text>
</comment>
<dbReference type="PIRSF" id="PIRSF000450">
    <property type="entry name" value="H_ser_succinyltr"/>
    <property type="match status" value="1"/>
</dbReference>
<dbReference type="SUPFAM" id="SSF52317">
    <property type="entry name" value="Class I glutamine amidotransferase-like"/>
    <property type="match status" value="1"/>
</dbReference>
<dbReference type="InterPro" id="IPR033752">
    <property type="entry name" value="MetA_family"/>
</dbReference>
<dbReference type="Proteomes" id="UP000644020">
    <property type="component" value="Unassembled WGS sequence"/>
</dbReference>
<gene>
    <name evidence="5" type="primary">metA</name>
    <name evidence="5" type="ORF">GCM10010305_42770</name>
</gene>
<protein>
    <submittedName>
        <fullName evidence="5">Homoserine O-succinyltransferase</fullName>
    </submittedName>
</protein>
<dbReference type="Pfam" id="PF04204">
    <property type="entry name" value="HTS"/>
    <property type="match status" value="1"/>
</dbReference>
<dbReference type="PANTHER" id="PTHR20919:SF0">
    <property type="entry name" value="HOMOSERINE O-SUCCINYLTRANSFERASE"/>
    <property type="match status" value="1"/>
</dbReference>
<keyword evidence="2" id="KW-0808">Transferase</keyword>